<name>A0A7I7TEA8_9MYCO</name>
<gene>
    <name evidence="2" type="ORF">MHEL_58050</name>
</gene>
<accession>A0A7I7TEA8</accession>
<sequence>MSTTSEDEKAFARTLFAPDDDDGVQALHNLFESDHGQAQGAEVDDGLDAQHRFAADLFAPEDPDADILPGLKPGRNVGRWRHPEPEPVDRGPWFDRR</sequence>
<dbReference type="RefSeq" id="WP_163751517.1">
    <property type="nucleotide sequence ID" value="NZ_AP022596.1"/>
</dbReference>
<evidence type="ECO:0000256" key="1">
    <source>
        <dbReference type="SAM" id="MobiDB-lite"/>
    </source>
</evidence>
<dbReference type="EMBL" id="AP022596">
    <property type="protein sequence ID" value="BBY67562.1"/>
    <property type="molecule type" value="Genomic_DNA"/>
</dbReference>
<proteinExistence type="predicted"/>
<evidence type="ECO:0000313" key="3">
    <source>
        <dbReference type="Proteomes" id="UP000467148"/>
    </source>
</evidence>
<feature type="compositionally biased region" description="Basic and acidic residues" evidence="1">
    <location>
        <begin position="81"/>
        <end position="97"/>
    </location>
</feature>
<organism evidence="2 3">
    <name type="scientific">Mycolicibacterium helvum</name>
    <dbReference type="NCBI Taxonomy" id="1534349"/>
    <lineage>
        <taxon>Bacteria</taxon>
        <taxon>Bacillati</taxon>
        <taxon>Actinomycetota</taxon>
        <taxon>Actinomycetes</taxon>
        <taxon>Mycobacteriales</taxon>
        <taxon>Mycobacteriaceae</taxon>
        <taxon>Mycolicibacterium</taxon>
    </lineage>
</organism>
<dbReference type="AlphaFoldDB" id="A0A7I7TEA8"/>
<reference evidence="2 3" key="1">
    <citation type="journal article" date="2019" name="Emerg. Microbes Infect.">
        <title>Comprehensive subspecies identification of 175 nontuberculous mycobacteria species based on 7547 genomic profiles.</title>
        <authorList>
            <person name="Matsumoto Y."/>
            <person name="Kinjo T."/>
            <person name="Motooka D."/>
            <person name="Nabeya D."/>
            <person name="Jung N."/>
            <person name="Uechi K."/>
            <person name="Horii T."/>
            <person name="Iida T."/>
            <person name="Fujita J."/>
            <person name="Nakamura S."/>
        </authorList>
    </citation>
    <scope>NUCLEOTIDE SEQUENCE [LARGE SCALE GENOMIC DNA]</scope>
    <source>
        <strain evidence="2 3">JCM 30396</strain>
    </source>
</reference>
<dbReference type="Proteomes" id="UP000467148">
    <property type="component" value="Chromosome"/>
</dbReference>
<protein>
    <submittedName>
        <fullName evidence="2">Uncharacterized protein</fullName>
    </submittedName>
</protein>
<evidence type="ECO:0000313" key="2">
    <source>
        <dbReference type="EMBL" id="BBY67562.1"/>
    </source>
</evidence>
<dbReference type="KEGG" id="mhev:MHEL_58050"/>
<feature type="region of interest" description="Disordered" evidence="1">
    <location>
        <begin position="64"/>
        <end position="97"/>
    </location>
</feature>
<keyword evidence="3" id="KW-1185">Reference proteome</keyword>